<name>A0ABZ2Q8F1_9FLAO</name>
<keyword evidence="2" id="KW-0328">Glycosyltransferase</keyword>
<organism evidence="2 3">
    <name type="scientific">Flavobacterium ginsenosidimutans</name>
    <dbReference type="NCBI Taxonomy" id="687844"/>
    <lineage>
        <taxon>Bacteria</taxon>
        <taxon>Pseudomonadati</taxon>
        <taxon>Bacteroidota</taxon>
        <taxon>Flavobacteriia</taxon>
        <taxon>Flavobacteriales</taxon>
        <taxon>Flavobacteriaceae</taxon>
        <taxon>Flavobacterium</taxon>
    </lineage>
</organism>
<dbReference type="Proteomes" id="UP001447857">
    <property type="component" value="Chromosome"/>
</dbReference>
<gene>
    <name evidence="2" type="ORF">V6624_01720</name>
</gene>
<keyword evidence="3" id="KW-1185">Reference proteome</keyword>
<proteinExistence type="predicted"/>
<dbReference type="EC" id="2.4.-.-" evidence="2"/>
<evidence type="ECO:0000259" key="1">
    <source>
        <dbReference type="Pfam" id="PF04230"/>
    </source>
</evidence>
<evidence type="ECO:0000313" key="2">
    <source>
        <dbReference type="EMBL" id="WXK50354.1"/>
    </source>
</evidence>
<accession>A0ABZ2Q8F1</accession>
<dbReference type="InterPro" id="IPR007345">
    <property type="entry name" value="Polysacch_pyruvyl_Trfase"/>
</dbReference>
<reference evidence="2 3" key="1">
    <citation type="submission" date="2024-02" db="EMBL/GenBank/DDBJ databases">
        <title>complete genome of Flavobacterium ginsenosidimutans Str. YTB16.</title>
        <authorList>
            <person name="Wang Q."/>
        </authorList>
    </citation>
    <scope>NUCLEOTIDE SEQUENCE [LARGE SCALE GENOMIC DNA]</scope>
    <source>
        <strain evidence="2 3">YTB16</strain>
    </source>
</reference>
<dbReference type="EMBL" id="CP147988">
    <property type="protein sequence ID" value="WXK50354.1"/>
    <property type="molecule type" value="Genomic_DNA"/>
</dbReference>
<keyword evidence="2" id="KW-0808">Transferase</keyword>
<sequence>MDTIIKIEGAYGESNFGDDLLMNVFENFFVEEFPNSEIYFSGQEADYPEKILIKGLYNKKIKEDLLVYGGGTQFFSFSSENKKRSLFEVIKLSIVNPQFFFKKVKQKIFREKAYSKKTAFIGIGLGPFSDNKIYIDYTINKMISSNFIAVRDHISKKYCDDWKLNSVLGADVVFSKYFKQTFPSVSEKHKAKKKIGIIVRDWNWDESGNSYVDPLMEVERYSSKYEFEYIIFAPMKDKKWMQKLNGHNVVMWNPDIDSIQSFLEKLNDYSGFISARYHGAIIASLLNKPVVCIEIEDKLRILTEQVKEFKLWEKPFDKAQLNSHFDLFETEIDYSASLNALRESADNMFKNFKETFQNKYND</sequence>
<evidence type="ECO:0000313" key="3">
    <source>
        <dbReference type="Proteomes" id="UP001447857"/>
    </source>
</evidence>
<dbReference type="PANTHER" id="PTHR36836:SF1">
    <property type="entry name" value="COLANIC ACID BIOSYNTHESIS PROTEIN WCAK"/>
    <property type="match status" value="1"/>
</dbReference>
<dbReference type="Pfam" id="PF04230">
    <property type="entry name" value="PS_pyruv_trans"/>
    <property type="match status" value="1"/>
</dbReference>
<dbReference type="PANTHER" id="PTHR36836">
    <property type="entry name" value="COLANIC ACID BIOSYNTHESIS PROTEIN WCAK"/>
    <property type="match status" value="1"/>
</dbReference>
<dbReference type="RefSeq" id="WP_111285074.1">
    <property type="nucleotide sequence ID" value="NZ_CP147988.1"/>
</dbReference>
<feature type="domain" description="Polysaccharide pyruvyl transferase" evidence="1">
    <location>
        <begin position="15"/>
        <end position="294"/>
    </location>
</feature>
<dbReference type="GO" id="GO:0016757">
    <property type="term" value="F:glycosyltransferase activity"/>
    <property type="evidence" value="ECO:0007669"/>
    <property type="project" value="UniProtKB-KW"/>
</dbReference>
<protein>
    <submittedName>
        <fullName evidence="2">Polysaccharide pyruvyl transferase family protein</fullName>
        <ecNumber evidence="2">2.4.-.-</ecNumber>
    </submittedName>
</protein>